<dbReference type="Proteomes" id="UP001140817">
    <property type="component" value="Unassembled WGS sequence"/>
</dbReference>
<reference evidence="2" key="1">
    <citation type="submission" date="2022-07" db="EMBL/GenBank/DDBJ databases">
        <title>Enhanced cultured diversity of the mouse gut microbiota enables custom-made synthetic communities.</title>
        <authorList>
            <person name="Afrizal A."/>
        </authorList>
    </citation>
    <scope>NUCLEOTIDE SEQUENCE</scope>
    <source>
        <strain evidence="2">DSM 29186</strain>
    </source>
</reference>
<dbReference type="SUPFAM" id="SSF48239">
    <property type="entry name" value="Terpenoid cyclases/Protein prenyltransferases"/>
    <property type="match status" value="1"/>
</dbReference>
<comment type="caution">
    <text evidence="2">The sequence shown here is derived from an EMBL/GenBank/DDBJ whole genome shotgun (WGS) entry which is preliminary data.</text>
</comment>
<dbReference type="EMBL" id="JANKBY010000027">
    <property type="protein sequence ID" value="MCR1821941.1"/>
    <property type="molecule type" value="Genomic_DNA"/>
</dbReference>
<proteinExistence type="predicted"/>
<evidence type="ECO:0000313" key="3">
    <source>
        <dbReference type="Proteomes" id="UP001140817"/>
    </source>
</evidence>
<feature type="compositionally biased region" description="Low complexity" evidence="1">
    <location>
        <begin position="365"/>
        <end position="375"/>
    </location>
</feature>
<dbReference type="AlphaFoldDB" id="A0A9X2S305"/>
<protein>
    <recommendedName>
        <fullName evidence="4">Dockerin domain-containing protein</fullName>
    </recommendedName>
</protein>
<name>A0A9X2S305_9FIRM</name>
<accession>A0A9X2S305</accession>
<dbReference type="SUPFAM" id="SSF63446">
    <property type="entry name" value="Type I dockerin domain"/>
    <property type="match status" value="1"/>
</dbReference>
<evidence type="ECO:0000256" key="1">
    <source>
        <dbReference type="SAM" id="MobiDB-lite"/>
    </source>
</evidence>
<keyword evidence="3" id="KW-1185">Reference proteome</keyword>
<dbReference type="InterPro" id="IPR008930">
    <property type="entry name" value="Terpenoid_cyclase/PrenylTrfase"/>
</dbReference>
<dbReference type="Gene3D" id="1.10.1330.10">
    <property type="entry name" value="Dockerin domain"/>
    <property type="match status" value="1"/>
</dbReference>
<sequence length="583" mass="64968">MFRNRILKKIICILTILVIISTFVSGSYSLSLKTPNPSVKEAINKTGILIHNNTPDPTVGTFSGEWSILCLARGGIKVPQSYYDKYYSNVVKTLKECDGILHNMKYTEYSRVILGLTSIGKDPRNVGGYNLLEKLADFKKVIKQGINGPIFALIALDTNNYEIPQVKGIEAQTTRDMLIDYILSKEITQKSGTVGGWALRGNVPDPDITAMALQSLAPYKNDEKVRPYIERALNVLSELQNKKGGYESWGTTNSESVDQVIVALCALGIDPAKDERFIKEDGSWLISNLLTFYVKGGGFKHVLDMDIDAMATDQGMYALVAYQRFVDGKNRLYDMTDVNKTLDTGDNPDLDKDDNKDDYDKDSNNENNSSTLINNGGNSLGTYSSSANNSINKSNNISSSNNKSKDKEATIVVKSIYEGEKDGLIAENKKCIIVEFPKKNDKVSVVFNKKYKLYYSEELSKLSKSPTYISLIDKSIEKDVLLEMKNYEFKENEIDEILFGDINDDKVVNAQDILNIQSILNGKLSRPNDKKILAANVSVDSKIDNGDIDSIISKFTSNKKYKIFTIYDDKKDNNDDDKGGEGA</sequence>
<evidence type="ECO:0000313" key="2">
    <source>
        <dbReference type="EMBL" id="MCR1821941.1"/>
    </source>
</evidence>
<gene>
    <name evidence="2" type="ORF">NSA58_03980</name>
</gene>
<dbReference type="InterPro" id="IPR036439">
    <property type="entry name" value="Dockerin_dom_sf"/>
</dbReference>
<dbReference type="GO" id="GO:0000272">
    <property type="term" value="P:polysaccharide catabolic process"/>
    <property type="evidence" value="ECO:0007669"/>
    <property type="project" value="InterPro"/>
</dbReference>
<evidence type="ECO:0008006" key="4">
    <source>
        <dbReference type="Google" id="ProtNLM"/>
    </source>
</evidence>
<feature type="compositionally biased region" description="Basic and acidic residues" evidence="1">
    <location>
        <begin position="349"/>
        <end position="364"/>
    </location>
</feature>
<dbReference type="RefSeq" id="WP_257560121.1">
    <property type="nucleotide sequence ID" value="NZ_JANKBY010000027.1"/>
</dbReference>
<organism evidence="2 3">
    <name type="scientific">Terrisporobacter muris</name>
    <dbReference type="NCBI Taxonomy" id="2963284"/>
    <lineage>
        <taxon>Bacteria</taxon>
        <taxon>Bacillati</taxon>
        <taxon>Bacillota</taxon>
        <taxon>Clostridia</taxon>
        <taxon>Peptostreptococcales</taxon>
        <taxon>Peptostreptococcaceae</taxon>
        <taxon>Terrisporobacter</taxon>
    </lineage>
</organism>
<feature type="region of interest" description="Disordered" evidence="1">
    <location>
        <begin position="338"/>
        <end position="378"/>
    </location>
</feature>
<dbReference type="Gene3D" id="1.50.10.20">
    <property type="match status" value="1"/>
</dbReference>